<evidence type="ECO:0000313" key="3">
    <source>
        <dbReference type="Proteomes" id="UP000437017"/>
    </source>
</evidence>
<sequence length="235" mass="25791">CGSESSSQPDAGRLTNRGGVFERALLSRTESGGFGVTRGLCLGSQEPLSTASFTMAGLVPDLQHILFWMSNSVELLYFIQQKCPLYMQSLEEELDATGMAVPLLPGGSKESLFSCTLSASEEAMAVLEEVVLYAFQQCVYYVSKSLYVCLPALLECPPFQLECRESWCSAPRLPEELHRVVSIYQATLDLLRPLQVHPEIAAQVLAYLFFFSGTLLFNQLLDKGEGQGADSPQGR</sequence>
<dbReference type="InterPro" id="IPR002710">
    <property type="entry name" value="Dilute_dom"/>
</dbReference>
<dbReference type="GO" id="GO:0034446">
    <property type="term" value="P:substrate adhesion-dependent cell spreading"/>
    <property type="evidence" value="ECO:0007669"/>
    <property type="project" value="TreeGrafter"/>
</dbReference>
<dbReference type="EMBL" id="SGJD01001299">
    <property type="protein sequence ID" value="KAB0400839.1"/>
    <property type="molecule type" value="Genomic_DNA"/>
</dbReference>
<name>A0A6A1Q177_BALPH</name>
<keyword evidence="3" id="KW-1185">Reference proteome</keyword>
<dbReference type="GO" id="GO:0005874">
    <property type="term" value="C:microtubule"/>
    <property type="evidence" value="ECO:0007669"/>
    <property type="project" value="TreeGrafter"/>
</dbReference>
<evidence type="ECO:0000313" key="2">
    <source>
        <dbReference type="EMBL" id="KAB0400839.1"/>
    </source>
</evidence>
<accession>A0A6A1Q177</accession>
<proteinExistence type="predicted"/>
<feature type="non-terminal residue" evidence="2">
    <location>
        <position position="1"/>
    </location>
</feature>
<dbReference type="AlphaFoldDB" id="A0A6A1Q177"/>
<dbReference type="PANTHER" id="PTHR16027">
    <property type="entry name" value="DILUTE DOMAIN-CONTAINING PROTEIN YPR089W"/>
    <property type="match status" value="1"/>
</dbReference>
<dbReference type="PROSITE" id="PS51126">
    <property type="entry name" value="DILUTE"/>
    <property type="match status" value="1"/>
</dbReference>
<dbReference type="PANTHER" id="PTHR16027:SF3">
    <property type="entry name" value="RAS-ASSOCIATING AND DILUTE DOMAIN-CONTAINING PROTEIN"/>
    <property type="match status" value="1"/>
</dbReference>
<reference evidence="2 3" key="1">
    <citation type="journal article" date="2019" name="PLoS ONE">
        <title>Genomic analyses reveal an absence of contemporary introgressive admixture between fin whales and blue whales, despite known hybrids.</title>
        <authorList>
            <person name="Westbury M.V."/>
            <person name="Petersen B."/>
            <person name="Lorenzen E.D."/>
        </authorList>
    </citation>
    <scope>NUCLEOTIDE SEQUENCE [LARGE SCALE GENOMIC DNA]</scope>
    <source>
        <strain evidence="2">FinWhale-01</strain>
    </source>
</reference>
<dbReference type="InterPro" id="IPR052072">
    <property type="entry name" value="Vascular_dev_regulator"/>
</dbReference>
<organism evidence="2 3">
    <name type="scientific">Balaenoptera physalus</name>
    <name type="common">Fin whale</name>
    <name type="synonym">Balaena physalus</name>
    <dbReference type="NCBI Taxonomy" id="9770"/>
    <lineage>
        <taxon>Eukaryota</taxon>
        <taxon>Metazoa</taxon>
        <taxon>Chordata</taxon>
        <taxon>Craniata</taxon>
        <taxon>Vertebrata</taxon>
        <taxon>Euteleostomi</taxon>
        <taxon>Mammalia</taxon>
        <taxon>Eutheria</taxon>
        <taxon>Laurasiatheria</taxon>
        <taxon>Artiodactyla</taxon>
        <taxon>Whippomorpha</taxon>
        <taxon>Cetacea</taxon>
        <taxon>Mysticeti</taxon>
        <taxon>Balaenopteridae</taxon>
        <taxon>Balaenoptera</taxon>
    </lineage>
</organism>
<gene>
    <name evidence="2" type="ORF">E2I00_013620</name>
</gene>
<feature type="domain" description="Dilute" evidence="1">
    <location>
        <begin position="56"/>
        <end position="235"/>
    </location>
</feature>
<protein>
    <recommendedName>
        <fullName evidence="1">Dilute domain-containing protein</fullName>
    </recommendedName>
</protein>
<evidence type="ECO:0000259" key="1">
    <source>
        <dbReference type="PROSITE" id="PS51126"/>
    </source>
</evidence>
<dbReference type="GO" id="GO:0001755">
    <property type="term" value="P:neural crest cell migration"/>
    <property type="evidence" value="ECO:0007669"/>
    <property type="project" value="TreeGrafter"/>
</dbReference>
<dbReference type="GO" id="GO:0051020">
    <property type="term" value="F:GTPase binding"/>
    <property type="evidence" value="ECO:0007669"/>
    <property type="project" value="TreeGrafter"/>
</dbReference>
<dbReference type="Proteomes" id="UP000437017">
    <property type="component" value="Unassembled WGS sequence"/>
</dbReference>
<dbReference type="OrthoDB" id="9682140at2759"/>
<comment type="caution">
    <text evidence="2">The sequence shown here is derived from an EMBL/GenBank/DDBJ whole genome shotgun (WGS) entry which is preliminary data.</text>
</comment>